<evidence type="ECO:0000256" key="1">
    <source>
        <dbReference type="SAM" id="MobiDB-lite"/>
    </source>
</evidence>
<evidence type="ECO:0000313" key="3">
    <source>
        <dbReference type="Proteomes" id="UP000269945"/>
    </source>
</evidence>
<reference evidence="2 3" key="1">
    <citation type="submission" date="2018-10" db="EMBL/GenBank/DDBJ databases">
        <authorList>
            <person name="Ekblom R."/>
            <person name="Jareborg N."/>
        </authorList>
    </citation>
    <scope>NUCLEOTIDE SEQUENCE [LARGE SCALE GENOMIC DNA]</scope>
    <source>
        <tissue evidence="2">Muscle</tissue>
    </source>
</reference>
<gene>
    <name evidence="2" type="ORF">BN2614_LOCUS2</name>
</gene>
<accession>A0A9X9Q919</accession>
<feature type="compositionally biased region" description="Gly residues" evidence="1">
    <location>
        <begin position="1"/>
        <end position="14"/>
    </location>
</feature>
<dbReference type="EMBL" id="CYRY02044929">
    <property type="protein sequence ID" value="VCX40138.1"/>
    <property type="molecule type" value="Genomic_DNA"/>
</dbReference>
<organism evidence="2 3">
    <name type="scientific">Gulo gulo</name>
    <name type="common">Wolverine</name>
    <name type="synonym">Gluton</name>
    <dbReference type="NCBI Taxonomy" id="48420"/>
    <lineage>
        <taxon>Eukaryota</taxon>
        <taxon>Metazoa</taxon>
        <taxon>Chordata</taxon>
        <taxon>Craniata</taxon>
        <taxon>Vertebrata</taxon>
        <taxon>Euteleostomi</taxon>
        <taxon>Mammalia</taxon>
        <taxon>Eutheria</taxon>
        <taxon>Laurasiatheria</taxon>
        <taxon>Carnivora</taxon>
        <taxon>Caniformia</taxon>
        <taxon>Musteloidea</taxon>
        <taxon>Mustelidae</taxon>
        <taxon>Guloninae</taxon>
        <taxon>Gulo</taxon>
    </lineage>
</organism>
<feature type="region of interest" description="Disordered" evidence="1">
    <location>
        <begin position="1"/>
        <end position="21"/>
    </location>
</feature>
<feature type="non-terminal residue" evidence="2">
    <location>
        <position position="76"/>
    </location>
</feature>
<protein>
    <submittedName>
        <fullName evidence="2">Uncharacterized protein</fullName>
    </submittedName>
</protein>
<name>A0A9X9Q919_GULGU</name>
<dbReference type="Proteomes" id="UP000269945">
    <property type="component" value="Unassembled WGS sequence"/>
</dbReference>
<proteinExistence type="predicted"/>
<dbReference type="AlphaFoldDB" id="A0A9X9Q919"/>
<sequence>GGRGRWAGPGGGTELRGKKDRVPGWACGEAWKPEVASPRARPKASWLQTKLTAVAGVQEKGIQTMIATQLYSTQEC</sequence>
<comment type="caution">
    <text evidence="2">The sequence shown here is derived from an EMBL/GenBank/DDBJ whole genome shotgun (WGS) entry which is preliminary data.</text>
</comment>
<keyword evidence="3" id="KW-1185">Reference proteome</keyword>
<evidence type="ECO:0000313" key="2">
    <source>
        <dbReference type="EMBL" id="VCX40138.1"/>
    </source>
</evidence>
<feature type="non-terminal residue" evidence="2">
    <location>
        <position position="1"/>
    </location>
</feature>